<dbReference type="PANTHER" id="PTHR43798:SF33">
    <property type="entry name" value="HYDROLASE, PUTATIVE (AFU_ORTHOLOGUE AFUA_2G14860)-RELATED"/>
    <property type="match status" value="1"/>
</dbReference>
<dbReference type="Gene3D" id="3.40.50.1820">
    <property type="entry name" value="alpha/beta hydrolase"/>
    <property type="match status" value="1"/>
</dbReference>
<keyword evidence="4" id="KW-1185">Reference proteome</keyword>
<dbReference type="PANTHER" id="PTHR43798">
    <property type="entry name" value="MONOACYLGLYCEROL LIPASE"/>
    <property type="match status" value="1"/>
</dbReference>
<protein>
    <submittedName>
        <fullName evidence="3">Pimeloyl-ACP methyl ester carboxylesterase</fullName>
    </submittedName>
</protein>
<dbReference type="InterPro" id="IPR000073">
    <property type="entry name" value="AB_hydrolase_1"/>
</dbReference>
<feature type="domain" description="AB hydrolase-1" evidence="2">
    <location>
        <begin position="31"/>
        <end position="276"/>
    </location>
</feature>
<organism evidence="3 4">
    <name type="scientific">Allonocardiopsis opalescens</name>
    <dbReference type="NCBI Taxonomy" id="1144618"/>
    <lineage>
        <taxon>Bacteria</taxon>
        <taxon>Bacillati</taxon>
        <taxon>Actinomycetota</taxon>
        <taxon>Actinomycetes</taxon>
        <taxon>Streptosporangiales</taxon>
        <taxon>Allonocardiopsis</taxon>
    </lineage>
</organism>
<evidence type="ECO:0000256" key="1">
    <source>
        <dbReference type="SAM" id="MobiDB-lite"/>
    </source>
</evidence>
<evidence type="ECO:0000259" key="2">
    <source>
        <dbReference type="Pfam" id="PF00561"/>
    </source>
</evidence>
<dbReference type="SUPFAM" id="SSF53474">
    <property type="entry name" value="alpha/beta-Hydrolases"/>
    <property type="match status" value="1"/>
</dbReference>
<dbReference type="InterPro" id="IPR050266">
    <property type="entry name" value="AB_hydrolase_sf"/>
</dbReference>
<evidence type="ECO:0000313" key="3">
    <source>
        <dbReference type="EMBL" id="PRX96714.1"/>
    </source>
</evidence>
<sequence>MTSGPYPRHRDLALPGGTLRVHEAGPRDAEPVVLLHGAMLDEAALIWHHLAPLLAGHLRVIAPDLPRHGASRPWAGTLDQAAMEAVVDGLLDGLGLERVPLVGLSMGGGIATGYALARPERVRGLVAVNPGGLDAVRPLQFTTWLLLRSDRLLRAASRWIAAPSYLRRAIAGQLARGEHTPGFDRLIALAEAEARARARGGESALDDWQTTAYGPRRMRTYFTPRLHRLAVPSLWIHGGLDTAVPHGAVRTAARLAPGGEFAEVPDAGHLAPLDRPEHLYELITGFLDRLPGPRPLPGRRTGTDPDAPGTAP</sequence>
<gene>
    <name evidence="3" type="ORF">CLV72_107237</name>
</gene>
<dbReference type="Pfam" id="PF00561">
    <property type="entry name" value="Abhydrolase_1"/>
    <property type="match status" value="1"/>
</dbReference>
<name>A0A2T0PYV3_9ACTN</name>
<dbReference type="InterPro" id="IPR000639">
    <property type="entry name" value="Epox_hydrolase-like"/>
</dbReference>
<dbReference type="GO" id="GO:0003824">
    <property type="term" value="F:catalytic activity"/>
    <property type="evidence" value="ECO:0007669"/>
    <property type="project" value="InterPro"/>
</dbReference>
<dbReference type="EMBL" id="PVZC01000007">
    <property type="protein sequence ID" value="PRX96714.1"/>
    <property type="molecule type" value="Genomic_DNA"/>
</dbReference>
<proteinExistence type="predicted"/>
<dbReference type="RefSeq" id="WP_211303053.1">
    <property type="nucleotide sequence ID" value="NZ_PVZC01000007.1"/>
</dbReference>
<accession>A0A2T0PYV3</accession>
<dbReference type="PRINTS" id="PR00412">
    <property type="entry name" value="EPOXHYDRLASE"/>
</dbReference>
<dbReference type="PRINTS" id="PR00111">
    <property type="entry name" value="ABHYDROLASE"/>
</dbReference>
<dbReference type="AlphaFoldDB" id="A0A2T0PYV3"/>
<comment type="caution">
    <text evidence="3">The sequence shown here is derived from an EMBL/GenBank/DDBJ whole genome shotgun (WGS) entry which is preliminary data.</text>
</comment>
<feature type="region of interest" description="Disordered" evidence="1">
    <location>
        <begin position="290"/>
        <end position="312"/>
    </location>
</feature>
<dbReference type="Proteomes" id="UP000237846">
    <property type="component" value="Unassembled WGS sequence"/>
</dbReference>
<reference evidence="3 4" key="1">
    <citation type="submission" date="2018-03" db="EMBL/GenBank/DDBJ databases">
        <title>Genomic Encyclopedia of Archaeal and Bacterial Type Strains, Phase II (KMG-II): from individual species to whole genera.</title>
        <authorList>
            <person name="Goeker M."/>
        </authorList>
    </citation>
    <scope>NUCLEOTIDE SEQUENCE [LARGE SCALE GENOMIC DNA]</scope>
    <source>
        <strain evidence="3 4">DSM 45601</strain>
    </source>
</reference>
<dbReference type="InterPro" id="IPR029058">
    <property type="entry name" value="AB_hydrolase_fold"/>
</dbReference>
<dbReference type="GO" id="GO:0016020">
    <property type="term" value="C:membrane"/>
    <property type="evidence" value="ECO:0007669"/>
    <property type="project" value="TreeGrafter"/>
</dbReference>
<evidence type="ECO:0000313" key="4">
    <source>
        <dbReference type="Proteomes" id="UP000237846"/>
    </source>
</evidence>